<feature type="region of interest" description="Disordered" evidence="1">
    <location>
        <begin position="472"/>
        <end position="501"/>
    </location>
</feature>
<sequence length="585" mass="65419">MSPHSSDDDDDRRRRSKKSHKRKREHKQRSSRGDSGSDAGQSDDGEASYSSNGRYKKRRRKERKKRSKKSHDDSSDEVYKKRRRKEKKSKKKAKKRGYPIRSRSRSPSSDQNRGTHQAAHVPPGAHELASSLSTLLESYPAMASMDEGGIPLLLIQLSRGTEYNLSSMPDTRLANLIGGVFASLRVHGMELLNGVWKWGNAPPGSRGGDDLALIKLTRALLASVGVSMDSVVDYEEAEGRRASQQVQPTPQQRGPKPEQSEESEDAIRHRKRIERMSTSMLDRFDSKDSSAPAESAESTLANELQGIISVLKDGETVQLEGLENGKLKATLAQLFDLIGLELVEMEDEEDDQDDISHAEKTLGYAVPDEVDAQRIVLSNLHEVVRVCKYRSSGNTQHAPSSWRRSNDESKQTDSGSDDDEGPAPLGTMAAVKASKRKRIPRVQTSKESQVEEGGREEWMMVPGEHDFLKGISKSTRGRTFKNEKQRGQPIASDSNRPAEPINAEVLEEVNAIQRAYEQSRGPSLLDAHRQKQHETKESEKGKKNDWKWNREKNLDDGRRVDKNALHMVMGNASAELKNKFAGRLG</sequence>
<proteinExistence type="predicted"/>
<organism evidence="3 4">
    <name type="scientific">Thalassiosira oceanica</name>
    <name type="common">Marine diatom</name>
    <dbReference type="NCBI Taxonomy" id="159749"/>
    <lineage>
        <taxon>Eukaryota</taxon>
        <taxon>Sar</taxon>
        <taxon>Stramenopiles</taxon>
        <taxon>Ochrophyta</taxon>
        <taxon>Bacillariophyta</taxon>
        <taxon>Coscinodiscophyceae</taxon>
        <taxon>Thalassiosirophycidae</taxon>
        <taxon>Thalassiosirales</taxon>
        <taxon>Thalassiosiraceae</taxon>
        <taxon>Thalassiosira</taxon>
    </lineage>
</organism>
<evidence type="ECO:0000313" key="3">
    <source>
        <dbReference type="EMBL" id="EJK74782.1"/>
    </source>
</evidence>
<accession>K0TPS0</accession>
<dbReference type="InterPro" id="IPR022226">
    <property type="entry name" value="DUF3752"/>
</dbReference>
<gene>
    <name evidence="3" type="ORF">THAOC_03523</name>
</gene>
<feature type="compositionally biased region" description="Basic residues" evidence="1">
    <location>
        <begin position="54"/>
        <end position="69"/>
    </location>
</feature>
<dbReference type="EMBL" id="AGNL01003380">
    <property type="protein sequence ID" value="EJK74782.1"/>
    <property type="molecule type" value="Genomic_DNA"/>
</dbReference>
<dbReference type="eggNOG" id="ENOG502SDK1">
    <property type="taxonomic scope" value="Eukaryota"/>
</dbReference>
<feature type="domain" description="DUF3752" evidence="2">
    <location>
        <begin position="499"/>
        <end position="580"/>
    </location>
</feature>
<feature type="compositionally biased region" description="Polar residues" evidence="1">
    <location>
        <begin position="391"/>
        <end position="403"/>
    </location>
</feature>
<evidence type="ECO:0000259" key="2">
    <source>
        <dbReference type="Pfam" id="PF12572"/>
    </source>
</evidence>
<feature type="compositionally biased region" description="Basic residues" evidence="1">
    <location>
        <begin position="14"/>
        <end position="30"/>
    </location>
</feature>
<name>K0TPS0_THAOC</name>
<comment type="caution">
    <text evidence="3">The sequence shown here is derived from an EMBL/GenBank/DDBJ whole genome shotgun (WGS) entry which is preliminary data.</text>
</comment>
<dbReference type="OMA" id="GGREEWM"/>
<reference evidence="3 4" key="1">
    <citation type="journal article" date="2012" name="Genome Biol.">
        <title>Genome and low-iron response of an oceanic diatom adapted to chronic iron limitation.</title>
        <authorList>
            <person name="Lommer M."/>
            <person name="Specht M."/>
            <person name="Roy A.S."/>
            <person name="Kraemer L."/>
            <person name="Andreson R."/>
            <person name="Gutowska M.A."/>
            <person name="Wolf J."/>
            <person name="Bergner S.V."/>
            <person name="Schilhabel M.B."/>
            <person name="Klostermeier U.C."/>
            <person name="Beiko R.G."/>
            <person name="Rosenstiel P."/>
            <person name="Hippler M."/>
            <person name="Laroche J."/>
        </authorList>
    </citation>
    <scope>NUCLEOTIDE SEQUENCE [LARGE SCALE GENOMIC DNA]</scope>
    <source>
        <strain evidence="3 4">CCMP1005</strain>
    </source>
</reference>
<feature type="compositionally biased region" description="Basic and acidic residues" evidence="1">
    <location>
        <begin position="70"/>
        <end position="79"/>
    </location>
</feature>
<protein>
    <recommendedName>
        <fullName evidence="2">DUF3752 domain-containing protein</fullName>
    </recommendedName>
</protein>
<evidence type="ECO:0000313" key="4">
    <source>
        <dbReference type="Proteomes" id="UP000266841"/>
    </source>
</evidence>
<feature type="region of interest" description="Disordered" evidence="1">
    <location>
        <begin position="236"/>
        <end position="298"/>
    </location>
</feature>
<feature type="compositionally biased region" description="Basic residues" evidence="1">
    <location>
        <begin position="80"/>
        <end position="104"/>
    </location>
</feature>
<dbReference type="AlphaFoldDB" id="K0TPS0"/>
<dbReference type="Pfam" id="PF12572">
    <property type="entry name" value="DUF3752"/>
    <property type="match status" value="1"/>
</dbReference>
<keyword evidence="4" id="KW-1185">Reference proteome</keyword>
<feature type="compositionally biased region" description="Basic and acidic residues" evidence="1">
    <location>
        <begin position="526"/>
        <end position="559"/>
    </location>
</feature>
<dbReference type="Proteomes" id="UP000266841">
    <property type="component" value="Unassembled WGS sequence"/>
</dbReference>
<dbReference type="OrthoDB" id="201104at2759"/>
<feature type="compositionally biased region" description="Polar residues" evidence="1">
    <location>
        <begin position="242"/>
        <end position="252"/>
    </location>
</feature>
<feature type="region of interest" description="Disordered" evidence="1">
    <location>
        <begin position="1"/>
        <end position="123"/>
    </location>
</feature>
<feature type="region of interest" description="Disordered" evidence="1">
    <location>
        <begin position="517"/>
        <end position="559"/>
    </location>
</feature>
<evidence type="ECO:0000256" key="1">
    <source>
        <dbReference type="SAM" id="MobiDB-lite"/>
    </source>
</evidence>
<feature type="region of interest" description="Disordered" evidence="1">
    <location>
        <begin position="391"/>
        <end position="455"/>
    </location>
</feature>